<feature type="domain" description="RRM" evidence="7">
    <location>
        <begin position="394"/>
        <end position="473"/>
    </location>
</feature>
<feature type="compositionally biased region" description="Polar residues" evidence="6">
    <location>
        <begin position="479"/>
        <end position="491"/>
    </location>
</feature>
<feature type="compositionally biased region" description="Basic and acidic residues" evidence="6">
    <location>
        <begin position="138"/>
        <end position="152"/>
    </location>
</feature>
<proteinExistence type="inferred from homology"/>
<dbReference type="GO" id="GO:0003723">
    <property type="term" value="F:RNA binding"/>
    <property type="evidence" value="ECO:0007669"/>
    <property type="project" value="UniProtKB-UniRule"/>
</dbReference>
<evidence type="ECO:0000256" key="4">
    <source>
        <dbReference type="ARBA" id="ARBA00023242"/>
    </source>
</evidence>
<dbReference type="AlphaFoldDB" id="A0A8X8WMY4"/>
<dbReference type="CDD" id="cd12394">
    <property type="entry name" value="RRM1_RBM34"/>
    <property type="match status" value="1"/>
</dbReference>
<reference evidence="8" key="2">
    <citation type="submission" date="2020-08" db="EMBL/GenBank/DDBJ databases">
        <title>Plant Genome Project.</title>
        <authorList>
            <person name="Zhang R.-G."/>
        </authorList>
    </citation>
    <scope>NUCLEOTIDE SEQUENCE</scope>
    <source>
        <strain evidence="8">Huo1</strain>
        <tissue evidence="8">Leaf</tissue>
    </source>
</reference>
<sequence>MAKKQNNPLKNGDANNVSESNYASNSSTVFKTLFGEVPAANCLFSDNNPFHRKFLKAPLPIEESRLGFAGKEKIDAEYEANFENSDFSEAKKQKKRKKSKAERESSGFDAEKSKKGKKGKLKEGDNGEKNNLGSESEETVRKDYEGNGDKNEKKKRKKVKRDKVEAEYEAKRYGVNDEIDESEVVGEKKKMENPEDMVVAKEGFDDEGKLLRTIFVGNLPLKLKKKEIAKEFSQFGEVESVRIRSVPIVDVSLICCLGFLVLCLWDCFLCVRVMVVFSCLQGKMPRKGAVILKKINENGNRFASKLDLIGCMFNGDIVVVVSWYEIRLSSNIFNVDSDSISVNAYVVFKTEESAQSSLAHNMAVVGGNHIRIDKACPPRKTLKGDNPLLYENKRTVFLGNLPFDDEEIYQLFSNIKNLETSVEAVRVIRDPGSSLGKGIAYVLFKTVDAANMALKRRNLWVRSRELRLSHVKPADSSLKRMNTSEPQSNSAKKFRTPDGGYKAPAKANVSYQGLHASKSGGQKKVRTKVNTISAKSKPQPAREKSSGTKKRPAVAARKEKALRAANASNVAGTKRKLGNPGARSGGQKKKARASR</sequence>
<dbReference type="PANTHER" id="PTHR23236:SF25">
    <property type="entry name" value="RNA-BINDING PROTEIN 34"/>
    <property type="match status" value="1"/>
</dbReference>
<name>A0A8X8WMY4_SALSN</name>
<evidence type="ECO:0000259" key="7">
    <source>
        <dbReference type="PROSITE" id="PS50102"/>
    </source>
</evidence>
<evidence type="ECO:0000313" key="8">
    <source>
        <dbReference type="EMBL" id="KAG6396924.1"/>
    </source>
</evidence>
<evidence type="ECO:0000256" key="1">
    <source>
        <dbReference type="ARBA" id="ARBA00004604"/>
    </source>
</evidence>
<keyword evidence="9" id="KW-1185">Reference proteome</keyword>
<reference evidence="8" key="1">
    <citation type="submission" date="2018-01" db="EMBL/GenBank/DDBJ databases">
        <authorList>
            <person name="Mao J.F."/>
        </authorList>
    </citation>
    <scope>NUCLEOTIDE SEQUENCE</scope>
    <source>
        <strain evidence="8">Huo1</strain>
        <tissue evidence="8">Leaf</tissue>
    </source>
</reference>
<dbReference type="Proteomes" id="UP000298416">
    <property type="component" value="Unassembled WGS sequence"/>
</dbReference>
<dbReference type="GO" id="GO:0005730">
    <property type="term" value="C:nucleolus"/>
    <property type="evidence" value="ECO:0007669"/>
    <property type="project" value="UniProtKB-SubCell"/>
</dbReference>
<comment type="similarity">
    <text evidence="2">Belongs to the RRM RBM34 family.</text>
</comment>
<feature type="domain" description="RRM" evidence="7">
    <location>
        <begin position="212"/>
        <end position="252"/>
    </location>
</feature>
<comment type="subcellular location">
    <subcellularLocation>
        <location evidence="1">Nucleus</location>
        <location evidence="1">Nucleolus</location>
    </subcellularLocation>
</comment>
<evidence type="ECO:0000256" key="5">
    <source>
        <dbReference type="PROSITE-ProRule" id="PRU00176"/>
    </source>
</evidence>
<dbReference type="Gene3D" id="3.30.70.330">
    <property type="match status" value="3"/>
</dbReference>
<comment type="caution">
    <text evidence="8">The sequence shown here is derived from an EMBL/GenBank/DDBJ whole genome shotgun (WGS) entry which is preliminary data.</text>
</comment>
<feature type="region of interest" description="Disordered" evidence="6">
    <location>
        <begin position="1"/>
        <end position="22"/>
    </location>
</feature>
<keyword evidence="4" id="KW-0539">Nucleus</keyword>
<dbReference type="InterPro" id="IPR000504">
    <property type="entry name" value="RRM_dom"/>
</dbReference>
<evidence type="ECO:0000256" key="3">
    <source>
        <dbReference type="ARBA" id="ARBA00022884"/>
    </source>
</evidence>
<accession>A0A8X8WMY4</accession>
<dbReference type="PROSITE" id="PS50102">
    <property type="entry name" value="RRM"/>
    <property type="match status" value="2"/>
</dbReference>
<keyword evidence="3 5" id="KW-0694">RNA-binding</keyword>
<dbReference type="EMBL" id="PNBA02000016">
    <property type="protein sequence ID" value="KAG6396924.1"/>
    <property type="molecule type" value="Genomic_DNA"/>
</dbReference>
<feature type="region of interest" description="Disordered" evidence="6">
    <location>
        <begin position="80"/>
        <end position="161"/>
    </location>
</feature>
<feature type="region of interest" description="Disordered" evidence="6">
    <location>
        <begin position="472"/>
        <end position="595"/>
    </location>
</feature>
<gene>
    <name evidence="8" type="ORF">SASPL_143083</name>
</gene>
<dbReference type="InterPro" id="IPR012677">
    <property type="entry name" value="Nucleotide-bd_a/b_plait_sf"/>
</dbReference>
<dbReference type="InterPro" id="IPR035979">
    <property type="entry name" value="RBD_domain_sf"/>
</dbReference>
<organism evidence="8">
    <name type="scientific">Salvia splendens</name>
    <name type="common">Scarlet sage</name>
    <dbReference type="NCBI Taxonomy" id="180675"/>
    <lineage>
        <taxon>Eukaryota</taxon>
        <taxon>Viridiplantae</taxon>
        <taxon>Streptophyta</taxon>
        <taxon>Embryophyta</taxon>
        <taxon>Tracheophyta</taxon>
        <taxon>Spermatophyta</taxon>
        <taxon>Magnoliopsida</taxon>
        <taxon>eudicotyledons</taxon>
        <taxon>Gunneridae</taxon>
        <taxon>Pentapetalae</taxon>
        <taxon>asterids</taxon>
        <taxon>lamiids</taxon>
        <taxon>Lamiales</taxon>
        <taxon>Lamiaceae</taxon>
        <taxon>Nepetoideae</taxon>
        <taxon>Mentheae</taxon>
        <taxon>Salviinae</taxon>
        <taxon>Salvia</taxon>
        <taxon>Salvia subgen. Calosphace</taxon>
        <taxon>core Calosphace</taxon>
    </lineage>
</organism>
<dbReference type="PANTHER" id="PTHR23236">
    <property type="entry name" value="EUKARYOTIC TRANSLATION INITIATION FACTOR 4B/4H"/>
    <property type="match status" value="1"/>
</dbReference>
<dbReference type="Pfam" id="PF00076">
    <property type="entry name" value="RRM_1"/>
    <property type="match status" value="2"/>
</dbReference>
<dbReference type="SMART" id="SM00360">
    <property type="entry name" value="RRM"/>
    <property type="match status" value="2"/>
</dbReference>
<protein>
    <recommendedName>
        <fullName evidence="7">RRM domain-containing protein</fullName>
    </recommendedName>
</protein>
<evidence type="ECO:0000256" key="2">
    <source>
        <dbReference type="ARBA" id="ARBA00007077"/>
    </source>
</evidence>
<evidence type="ECO:0000313" key="9">
    <source>
        <dbReference type="Proteomes" id="UP000298416"/>
    </source>
</evidence>
<evidence type="ECO:0000256" key="6">
    <source>
        <dbReference type="SAM" id="MobiDB-lite"/>
    </source>
</evidence>
<dbReference type="SUPFAM" id="SSF54928">
    <property type="entry name" value="RNA-binding domain, RBD"/>
    <property type="match status" value="2"/>
</dbReference>
<feature type="compositionally biased region" description="Basic and acidic residues" evidence="6">
    <location>
        <begin position="101"/>
        <end position="113"/>
    </location>
</feature>
<feature type="compositionally biased region" description="Basic residues" evidence="6">
    <location>
        <begin position="586"/>
        <end position="595"/>
    </location>
</feature>